<feature type="domain" description="Glutamate synthase" evidence="4">
    <location>
        <begin position="149"/>
        <end position="467"/>
    </location>
</feature>
<evidence type="ECO:0000256" key="3">
    <source>
        <dbReference type="SAM" id="Phobius"/>
    </source>
</evidence>
<dbReference type="PANTHER" id="PTHR43819:SF1">
    <property type="entry name" value="ARCHAEAL-TYPE GLUTAMATE SYNTHASE [NADPH]"/>
    <property type="match status" value="1"/>
</dbReference>
<dbReference type="Pfam" id="PF01645">
    <property type="entry name" value="Glu_synthase"/>
    <property type="match status" value="1"/>
</dbReference>
<dbReference type="RefSeq" id="WP_101517295.1">
    <property type="nucleotide sequence ID" value="NZ_PKUS01000002.1"/>
</dbReference>
<dbReference type="GO" id="GO:0015930">
    <property type="term" value="F:glutamate synthase activity"/>
    <property type="evidence" value="ECO:0007669"/>
    <property type="project" value="InterPro"/>
</dbReference>
<dbReference type="GO" id="GO:0006537">
    <property type="term" value="P:glutamate biosynthetic process"/>
    <property type="evidence" value="ECO:0007669"/>
    <property type="project" value="InterPro"/>
</dbReference>
<dbReference type="InterPro" id="IPR002932">
    <property type="entry name" value="Glu_synthdom"/>
</dbReference>
<proteinExistence type="inferred from homology"/>
<accession>A0A2N5X7B3</accession>
<dbReference type="OrthoDB" id="9758182at2"/>
<dbReference type="Gene3D" id="3.20.20.70">
    <property type="entry name" value="Aldolase class I"/>
    <property type="match status" value="1"/>
</dbReference>
<dbReference type="InterPro" id="IPR024188">
    <property type="entry name" value="GltB"/>
</dbReference>
<keyword evidence="3" id="KW-0472">Membrane</keyword>
<evidence type="ECO:0000313" key="5">
    <source>
        <dbReference type="EMBL" id="PLW70369.1"/>
    </source>
</evidence>
<keyword evidence="6" id="KW-1185">Reference proteome</keyword>
<dbReference type="PANTHER" id="PTHR43819">
    <property type="entry name" value="ARCHAEAL-TYPE GLUTAMATE SYNTHASE [NADPH]"/>
    <property type="match status" value="1"/>
</dbReference>
<comment type="similarity">
    <text evidence="1 2">Belongs to the glutamate synthase family.</text>
</comment>
<organism evidence="5 6">
    <name type="scientific">Pseudohalioglobus lutimaris</name>
    <dbReference type="NCBI Taxonomy" id="1737061"/>
    <lineage>
        <taxon>Bacteria</taxon>
        <taxon>Pseudomonadati</taxon>
        <taxon>Pseudomonadota</taxon>
        <taxon>Gammaproteobacteria</taxon>
        <taxon>Cellvibrionales</taxon>
        <taxon>Halieaceae</taxon>
        <taxon>Pseudohalioglobus</taxon>
    </lineage>
</organism>
<dbReference type="EMBL" id="PKUS01000002">
    <property type="protein sequence ID" value="PLW70369.1"/>
    <property type="molecule type" value="Genomic_DNA"/>
</dbReference>
<dbReference type="AlphaFoldDB" id="A0A2N5X7B3"/>
<evidence type="ECO:0000256" key="2">
    <source>
        <dbReference type="PIRNR" id="PIRNR006429"/>
    </source>
</evidence>
<keyword evidence="3" id="KW-0812">Transmembrane</keyword>
<feature type="transmembrane region" description="Helical" evidence="3">
    <location>
        <begin position="16"/>
        <end position="38"/>
    </location>
</feature>
<evidence type="ECO:0000313" key="6">
    <source>
        <dbReference type="Proteomes" id="UP000235005"/>
    </source>
</evidence>
<gene>
    <name evidence="5" type="ORF">C0039_03960</name>
</gene>
<dbReference type="Proteomes" id="UP000235005">
    <property type="component" value="Unassembled WGS sequence"/>
</dbReference>
<reference evidence="5 6" key="1">
    <citation type="submission" date="2018-01" db="EMBL/GenBank/DDBJ databases">
        <title>The draft genome sequence of Halioglobus lutimaris HF004.</title>
        <authorList>
            <person name="Du Z.-J."/>
            <person name="Shi M.-J."/>
        </authorList>
    </citation>
    <scope>NUCLEOTIDE SEQUENCE [LARGE SCALE GENOMIC DNA]</scope>
    <source>
        <strain evidence="5 6">HF004</strain>
    </source>
</reference>
<comment type="caution">
    <text evidence="5">The sequence shown here is derived from an EMBL/GenBank/DDBJ whole genome shotgun (WGS) entry which is preliminary data.</text>
</comment>
<dbReference type="PIRSF" id="PIRSF006429">
    <property type="entry name" value="GOGAT_lg_2"/>
    <property type="match status" value="1"/>
</dbReference>
<dbReference type="InterPro" id="IPR013785">
    <property type="entry name" value="Aldolase_TIM"/>
</dbReference>
<dbReference type="CDD" id="cd02808">
    <property type="entry name" value="GltS_FMN"/>
    <property type="match status" value="1"/>
</dbReference>
<evidence type="ECO:0000256" key="1">
    <source>
        <dbReference type="ARBA" id="ARBA00009716"/>
    </source>
</evidence>
<sequence>MEMTGLQELAQSLIEWGAILVALLLGLGVISILVMFLIDKTQTRHAIRRNYPVVGRFRYLFEHMGEFFRQYFFAMDREELPFNRAERSWVYRAAKEVDNTVAFGSTRQLNIKGDVFFLNSAFPTLDEDAVQPRPVTIGGGSCSRPYTNSSILNISAMSFGAISEPAVRALARGAKDAGIWMNTGEGGLSPYHLESGADLVFQIGTAKYGVRDGFGLLSDDRLLAVAAHEQVRMFEIKMSQGAKPGKGGILPGDKVTEEVARIRGIEPGVDSISPNGHPDIRCADDLLDMVERIRQLTGKPVGFKMVVGQLDFFHDLFRAIHSRGPEFAPDFITIDSADGGTGAAPQPLIDYMGMPLQESLPLVVDLLQEYGLRERIKVIASGKLIAPARVAWALAMGADFCVSARGFMFALGCVQSLQCNRNTCPTGITTHDEDLQRGLVPAEKSIRVAAYARQMAYGVGIIAHSCGVTEPRGMQRGHVRIIESTGASRSMAELHPLPAVKAEYAGVADALSRSQTG</sequence>
<keyword evidence="3" id="KW-1133">Transmembrane helix</keyword>
<name>A0A2N5X7B3_9GAMM</name>
<dbReference type="SUPFAM" id="SSF51395">
    <property type="entry name" value="FMN-linked oxidoreductases"/>
    <property type="match status" value="1"/>
</dbReference>
<protein>
    <submittedName>
        <fullName evidence="5">FMN-binding glutamate synthase family protein</fullName>
    </submittedName>
</protein>
<evidence type="ECO:0000259" key="4">
    <source>
        <dbReference type="Pfam" id="PF01645"/>
    </source>
</evidence>